<sequence length="121" mass="14331">MSFNFTAQTGRPYSVANGYFNLEGIDIPIFLERNNARLKPYHRLDLSWKVKYSKKLNRRWVGDWTFTIYNLYARKNVYNTYYTQRTGDANKHIFLGSPLGSYELTIMNSPLFALTYNFVFD</sequence>
<dbReference type="Proteomes" id="UP000233435">
    <property type="component" value="Unassembled WGS sequence"/>
</dbReference>
<evidence type="ECO:0000313" key="1">
    <source>
        <dbReference type="EMBL" id="PKQ45087.1"/>
    </source>
</evidence>
<organism evidence="1 2">
    <name type="scientific">Confluentibacter flavum</name>
    <dbReference type="NCBI Taxonomy" id="1909700"/>
    <lineage>
        <taxon>Bacteria</taxon>
        <taxon>Pseudomonadati</taxon>
        <taxon>Bacteroidota</taxon>
        <taxon>Flavobacteriia</taxon>
        <taxon>Flavobacteriales</taxon>
        <taxon>Flavobacteriaceae</taxon>
        <taxon>Confluentibacter</taxon>
    </lineage>
</organism>
<dbReference type="AlphaFoldDB" id="A0A2N3HJF4"/>
<evidence type="ECO:0000313" key="2">
    <source>
        <dbReference type="Proteomes" id="UP000233435"/>
    </source>
</evidence>
<reference evidence="1 2" key="1">
    <citation type="submission" date="2017-12" db="EMBL/GenBank/DDBJ databases">
        <title>Confluentibacter flavum sp. nov., isolated from the saline lake.</title>
        <authorList>
            <person name="Yu L."/>
        </authorList>
    </citation>
    <scope>NUCLEOTIDE SEQUENCE [LARGE SCALE GENOMIC DNA]</scope>
    <source>
        <strain evidence="1 2">3B</strain>
    </source>
</reference>
<evidence type="ECO:0008006" key="3">
    <source>
        <dbReference type="Google" id="ProtNLM"/>
    </source>
</evidence>
<accession>A0A2N3HJF4</accession>
<dbReference type="RefSeq" id="WP_106659736.1">
    <property type="nucleotide sequence ID" value="NZ_PJEO01000034.1"/>
</dbReference>
<comment type="caution">
    <text evidence="1">The sequence shown here is derived from an EMBL/GenBank/DDBJ whole genome shotgun (WGS) entry which is preliminary data.</text>
</comment>
<protein>
    <recommendedName>
        <fullName evidence="3">TonB-dependent receptor-like beta-barrel domain-containing protein</fullName>
    </recommendedName>
</protein>
<dbReference type="EMBL" id="PJEO01000034">
    <property type="protein sequence ID" value="PKQ45087.1"/>
    <property type="molecule type" value="Genomic_DNA"/>
</dbReference>
<keyword evidence="2" id="KW-1185">Reference proteome</keyword>
<name>A0A2N3HJF4_9FLAO</name>
<gene>
    <name evidence="1" type="ORF">CSW08_09930</name>
</gene>
<dbReference type="OrthoDB" id="9145970at2"/>
<proteinExistence type="predicted"/>